<gene>
    <name evidence="1" type="ORF">A9255_17225</name>
</gene>
<evidence type="ECO:0000313" key="2">
    <source>
        <dbReference type="Proteomes" id="UP000094600"/>
    </source>
</evidence>
<evidence type="ECO:0000313" key="1">
    <source>
        <dbReference type="EMBL" id="AOM42143.1"/>
    </source>
</evidence>
<organism evidence="1 2">
    <name type="scientific">Xenorhabdus hominickii</name>
    <dbReference type="NCBI Taxonomy" id="351679"/>
    <lineage>
        <taxon>Bacteria</taxon>
        <taxon>Pseudomonadati</taxon>
        <taxon>Pseudomonadota</taxon>
        <taxon>Gammaproteobacteria</taxon>
        <taxon>Enterobacterales</taxon>
        <taxon>Morganellaceae</taxon>
        <taxon>Xenorhabdus</taxon>
    </lineage>
</organism>
<dbReference type="EMBL" id="CP016176">
    <property type="protein sequence ID" value="AOM42143.1"/>
    <property type="molecule type" value="Genomic_DNA"/>
</dbReference>
<reference evidence="1 2" key="1">
    <citation type="submission" date="2016-06" db="EMBL/GenBank/DDBJ databases">
        <title>Bacterial characters and pathogenicity of Xenorhabdus hominickii from an entomopathogenic nematode, Steinernema monticolum.</title>
        <authorList>
            <person name="Park Y."/>
            <person name="Kim Y."/>
        </authorList>
    </citation>
    <scope>NUCLEOTIDE SEQUENCE [LARGE SCALE GENOMIC DNA]</scope>
    <source>
        <strain evidence="1 2">ANU1</strain>
    </source>
</reference>
<dbReference type="Proteomes" id="UP000094600">
    <property type="component" value="Chromosome"/>
</dbReference>
<protein>
    <submittedName>
        <fullName evidence="1">Uncharacterized protein</fullName>
    </submittedName>
</protein>
<accession>A0ABN4S6W7</accession>
<keyword evidence="2" id="KW-1185">Reference proteome</keyword>
<name>A0ABN4S6W7_XENHO</name>
<proteinExistence type="predicted"/>
<sequence>MKVFLSLVGFNYYFCFFEDRENANVLDEKRILGREYHCVEGVENKCGGNEKGQVSFVFTPSFEEYNGRYSD</sequence>